<reference evidence="2" key="1">
    <citation type="submission" date="2022-08" db="UniProtKB">
        <authorList>
            <consortium name="EnsemblMetazoa"/>
        </authorList>
    </citation>
    <scope>IDENTIFICATION</scope>
    <source>
        <strain evidence="2">05x7-T-G4-1.051#20</strain>
    </source>
</reference>
<dbReference type="AlphaFoldDB" id="A0A8W8M529"/>
<feature type="region of interest" description="Disordered" evidence="1">
    <location>
        <begin position="52"/>
        <end position="95"/>
    </location>
</feature>
<evidence type="ECO:0000313" key="2">
    <source>
        <dbReference type="EnsemblMetazoa" id="G31373.1:cds"/>
    </source>
</evidence>
<protein>
    <submittedName>
        <fullName evidence="2">Uncharacterized protein</fullName>
    </submittedName>
</protein>
<sequence>MEEVTERRSQRQLEREREDQNMKMTRECLIIALASALIFSCKKMSSKIQRLNSASSETRECDMEATPELQLEKLHSTPQRVDSKSSEEDPVHWNV</sequence>
<feature type="compositionally biased region" description="Basic and acidic residues" evidence="1">
    <location>
        <begin position="70"/>
        <end position="95"/>
    </location>
</feature>
<keyword evidence="3" id="KW-1185">Reference proteome</keyword>
<name>A0A8W8M529_MAGGI</name>
<organism evidence="2 3">
    <name type="scientific">Magallana gigas</name>
    <name type="common">Pacific oyster</name>
    <name type="synonym">Crassostrea gigas</name>
    <dbReference type="NCBI Taxonomy" id="29159"/>
    <lineage>
        <taxon>Eukaryota</taxon>
        <taxon>Metazoa</taxon>
        <taxon>Spiralia</taxon>
        <taxon>Lophotrochozoa</taxon>
        <taxon>Mollusca</taxon>
        <taxon>Bivalvia</taxon>
        <taxon>Autobranchia</taxon>
        <taxon>Pteriomorphia</taxon>
        <taxon>Ostreida</taxon>
        <taxon>Ostreoidea</taxon>
        <taxon>Ostreidae</taxon>
        <taxon>Magallana</taxon>
    </lineage>
</organism>
<dbReference type="EnsemblMetazoa" id="G31373.1">
    <property type="protein sequence ID" value="G31373.1:cds"/>
    <property type="gene ID" value="G31373"/>
</dbReference>
<dbReference type="Proteomes" id="UP000005408">
    <property type="component" value="Unassembled WGS sequence"/>
</dbReference>
<accession>A0A8W8M529</accession>
<evidence type="ECO:0000256" key="1">
    <source>
        <dbReference type="SAM" id="MobiDB-lite"/>
    </source>
</evidence>
<proteinExistence type="predicted"/>
<feature type="region of interest" description="Disordered" evidence="1">
    <location>
        <begin position="1"/>
        <end position="20"/>
    </location>
</feature>
<evidence type="ECO:0000313" key="3">
    <source>
        <dbReference type="Proteomes" id="UP000005408"/>
    </source>
</evidence>